<evidence type="ECO:0000313" key="5">
    <source>
        <dbReference type="EMBL" id="POR48648.1"/>
    </source>
</evidence>
<feature type="region of interest" description="Disordered" evidence="3">
    <location>
        <begin position="1"/>
        <end position="20"/>
    </location>
</feature>
<dbReference type="AlphaFoldDB" id="A0A2S4M1U8"/>
<comment type="similarity">
    <text evidence="1">Belongs to the non-flavoprotein flavin reductase family.</text>
</comment>
<dbReference type="GO" id="GO:0010181">
    <property type="term" value="F:FMN binding"/>
    <property type="evidence" value="ECO:0007669"/>
    <property type="project" value="InterPro"/>
</dbReference>
<sequence length="181" mass="19757">MSMSALKLPNTEREDDATGGVALDTRELRRALGQFATGVAVVTTHERGGDPVGLTLSSFNTVSLDPPLILFSVARKARSLEHLLQAQSFAINILHREQEAISNRFAQSVATKWDGVDQRPGRTGAPLLPGALAHFECRCYAQHDGGDHVIFVGEVLRFDCEPIDAPLIFCRGQYRSLDGSR</sequence>
<comment type="caution">
    <text evidence="5">The sequence shown here is derived from an EMBL/GenBank/DDBJ whole genome shotgun (WGS) entry which is preliminary data.</text>
</comment>
<feature type="domain" description="Flavin reductase like" evidence="4">
    <location>
        <begin position="32"/>
        <end position="176"/>
    </location>
</feature>
<organism evidence="5 6">
    <name type="scientific">Bosea psychrotolerans</name>
    <dbReference type="NCBI Taxonomy" id="1871628"/>
    <lineage>
        <taxon>Bacteria</taxon>
        <taxon>Pseudomonadati</taxon>
        <taxon>Pseudomonadota</taxon>
        <taxon>Alphaproteobacteria</taxon>
        <taxon>Hyphomicrobiales</taxon>
        <taxon>Boseaceae</taxon>
        <taxon>Bosea</taxon>
    </lineage>
</organism>
<keyword evidence="6" id="KW-1185">Reference proteome</keyword>
<evidence type="ECO:0000256" key="1">
    <source>
        <dbReference type="ARBA" id="ARBA00008898"/>
    </source>
</evidence>
<evidence type="ECO:0000313" key="6">
    <source>
        <dbReference type="Proteomes" id="UP000236919"/>
    </source>
</evidence>
<keyword evidence="2" id="KW-0560">Oxidoreductase</keyword>
<dbReference type="Proteomes" id="UP000236919">
    <property type="component" value="Unassembled WGS sequence"/>
</dbReference>
<dbReference type="PANTHER" id="PTHR30466">
    <property type="entry name" value="FLAVIN REDUCTASE"/>
    <property type="match status" value="1"/>
</dbReference>
<dbReference type="PANTHER" id="PTHR30466:SF11">
    <property type="entry name" value="FLAVIN-DEPENDENT MONOOXYGENASE, REDUCTASE SUBUNIT HSAB"/>
    <property type="match status" value="1"/>
</dbReference>
<evidence type="ECO:0000259" key="4">
    <source>
        <dbReference type="SMART" id="SM00903"/>
    </source>
</evidence>
<dbReference type="Pfam" id="PF01613">
    <property type="entry name" value="Flavin_Reduct"/>
    <property type="match status" value="1"/>
</dbReference>
<dbReference type="InterPro" id="IPR012349">
    <property type="entry name" value="Split_barrel_FMN-bd"/>
</dbReference>
<accession>A0A2S4M1U8</accession>
<reference evidence="5 6" key="1">
    <citation type="submission" date="2018-01" db="EMBL/GenBank/DDBJ databases">
        <title>Genomic Encyclopedia of Type Strains, Phase III (KMG-III): the genomes of soil and plant-associated and newly described type strains.</title>
        <authorList>
            <person name="Whitman W."/>
        </authorList>
    </citation>
    <scope>NUCLEOTIDE SEQUENCE [LARGE SCALE GENOMIC DNA]</scope>
    <source>
        <strain evidence="5 6">1131</strain>
    </source>
</reference>
<evidence type="ECO:0000256" key="3">
    <source>
        <dbReference type="SAM" id="MobiDB-lite"/>
    </source>
</evidence>
<dbReference type="GO" id="GO:0042602">
    <property type="term" value="F:riboflavin reductase (NADPH) activity"/>
    <property type="evidence" value="ECO:0007669"/>
    <property type="project" value="TreeGrafter"/>
</dbReference>
<gene>
    <name evidence="5" type="ORF">CYD53_11480</name>
</gene>
<dbReference type="Gene3D" id="2.30.110.10">
    <property type="entry name" value="Electron Transport, Fmn-binding Protein, Chain A"/>
    <property type="match status" value="1"/>
</dbReference>
<dbReference type="EMBL" id="PQFZ01000014">
    <property type="protein sequence ID" value="POR48648.1"/>
    <property type="molecule type" value="Genomic_DNA"/>
</dbReference>
<dbReference type="InterPro" id="IPR050268">
    <property type="entry name" value="NADH-dep_flavin_reductase"/>
</dbReference>
<proteinExistence type="inferred from homology"/>
<protein>
    <submittedName>
        <fullName evidence="5">Flavin reductase (DIM6/NTAB) family NADH-FMN oxidoreductase RutF</fullName>
    </submittedName>
</protein>
<dbReference type="SMART" id="SM00903">
    <property type="entry name" value="Flavin_Reduct"/>
    <property type="match status" value="1"/>
</dbReference>
<evidence type="ECO:0000256" key="2">
    <source>
        <dbReference type="ARBA" id="ARBA00023002"/>
    </source>
</evidence>
<dbReference type="SUPFAM" id="SSF50475">
    <property type="entry name" value="FMN-binding split barrel"/>
    <property type="match status" value="1"/>
</dbReference>
<dbReference type="InterPro" id="IPR002563">
    <property type="entry name" value="Flavin_Rdtase-like_dom"/>
</dbReference>
<name>A0A2S4M1U8_9HYPH</name>